<comment type="caution">
    <text evidence="1">The sequence shown here is derived from an EMBL/GenBank/DDBJ whole genome shotgun (WGS) entry which is preliminary data.</text>
</comment>
<evidence type="ECO:0000313" key="1">
    <source>
        <dbReference type="EMBL" id="NJP42843.1"/>
    </source>
</evidence>
<accession>A0ABX0ZGA1</accession>
<dbReference type="EMBL" id="JAATEJ010000003">
    <property type="protein sequence ID" value="NJP42843.1"/>
    <property type="molecule type" value="Genomic_DNA"/>
</dbReference>
<dbReference type="RefSeq" id="WP_167981721.1">
    <property type="nucleotide sequence ID" value="NZ_JAATEJ010000003.1"/>
</dbReference>
<gene>
    <name evidence="1" type="ORF">HCN08_05370</name>
</gene>
<dbReference type="Pfam" id="PF19374">
    <property type="entry name" value="DUF5949"/>
    <property type="match status" value="1"/>
</dbReference>
<protein>
    <submittedName>
        <fullName evidence="1">Uncharacterized protein</fullName>
    </submittedName>
</protein>
<evidence type="ECO:0000313" key="2">
    <source>
        <dbReference type="Proteomes" id="UP000734511"/>
    </source>
</evidence>
<sequence length="167" mass="17401">MSQTNTASDASMLSRLGTLVVIPWSGENQEDGRDTAFLMAYTLGDGVGGPADSQAAVLAVARQAGLPVGGEVLDVGRGQKAPVKVLVEGGKAILTMPYLHAVCPVPDEWTAAARSRGTVYVILASRPWPQAAPRRPITERDLQAFAADPAVLTTAAHCRIPVGSLIS</sequence>
<name>A0ABX0ZGA1_9ACTN</name>
<organism evidence="1 2">
    <name type="scientific">Actinacidiphila epipremni</name>
    <dbReference type="NCBI Taxonomy" id="2053013"/>
    <lineage>
        <taxon>Bacteria</taxon>
        <taxon>Bacillati</taxon>
        <taxon>Actinomycetota</taxon>
        <taxon>Actinomycetes</taxon>
        <taxon>Kitasatosporales</taxon>
        <taxon>Streptomycetaceae</taxon>
        <taxon>Actinacidiphila</taxon>
    </lineage>
</organism>
<dbReference type="InterPro" id="IPR045993">
    <property type="entry name" value="DUF5949"/>
</dbReference>
<proteinExistence type="predicted"/>
<keyword evidence="2" id="KW-1185">Reference proteome</keyword>
<reference evidence="1 2" key="1">
    <citation type="submission" date="2020-03" db="EMBL/GenBank/DDBJ databases">
        <title>WGS of actinomycetes isolated from Thailand.</title>
        <authorList>
            <person name="Thawai C."/>
        </authorList>
    </citation>
    <scope>NUCLEOTIDE SEQUENCE [LARGE SCALE GENOMIC DNA]</scope>
    <source>
        <strain evidence="1 2">PRB2-1</strain>
    </source>
</reference>
<dbReference type="Proteomes" id="UP000734511">
    <property type="component" value="Unassembled WGS sequence"/>
</dbReference>